<evidence type="ECO:0000256" key="7">
    <source>
        <dbReference type="SAM" id="MobiDB-lite"/>
    </source>
</evidence>
<keyword evidence="10" id="KW-1185">Reference proteome</keyword>
<dbReference type="Gene3D" id="3.40.50.10130">
    <property type="match status" value="1"/>
</dbReference>
<feature type="region of interest" description="Disordered" evidence="7">
    <location>
        <begin position="1"/>
        <end position="96"/>
    </location>
</feature>
<name>A0ABR3BRJ8_9TREE</name>
<dbReference type="GeneID" id="91990751"/>
<evidence type="ECO:0000256" key="1">
    <source>
        <dbReference type="ARBA" id="ARBA00004123"/>
    </source>
</evidence>
<feature type="compositionally biased region" description="Polar residues" evidence="7">
    <location>
        <begin position="1"/>
        <end position="13"/>
    </location>
</feature>
<comment type="subcellular location">
    <subcellularLocation>
        <location evidence="1">Nucleus</location>
    </subcellularLocation>
</comment>
<accession>A0ABR3BRJ8</accession>
<feature type="compositionally biased region" description="Low complexity" evidence="7">
    <location>
        <begin position="33"/>
        <end position="46"/>
    </location>
</feature>
<dbReference type="Proteomes" id="UP000054399">
    <property type="component" value="Unassembled WGS sequence"/>
</dbReference>
<dbReference type="EMBL" id="ATAM02000006">
    <property type="protein sequence ID" value="KAL0247817.1"/>
    <property type="molecule type" value="Genomic_DNA"/>
</dbReference>
<reference evidence="9 10" key="2">
    <citation type="submission" date="2024-01" db="EMBL/GenBank/DDBJ databases">
        <title>Comparative genomics of Cryptococcus and Kwoniella reveals pathogenesis evolution and contrasting modes of karyotype evolution via chromosome fusion or intercentromeric recombination.</title>
        <authorList>
            <person name="Coelho M.A."/>
            <person name="David-Palma M."/>
            <person name="Shea T."/>
            <person name="Bowers K."/>
            <person name="Mcginley-Smith S."/>
            <person name="Mohammad A.W."/>
            <person name="Gnirke A."/>
            <person name="Yurkov A.M."/>
            <person name="Nowrousian M."/>
            <person name="Sun S."/>
            <person name="Cuomo C.A."/>
            <person name="Heitman J."/>
        </authorList>
    </citation>
    <scope>NUCLEOTIDE SEQUENCE [LARGE SCALE GENOMIC DNA]</scope>
    <source>
        <strain evidence="9 10">IND107</strain>
    </source>
</reference>
<proteinExistence type="inferred from homology"/>
<feature type="domain" description="ERCC1-like central" evidence="8">
    <location>
        <begin position="105"/>
        <end position="217"/>
    </location>
</feature>
<feature type="compositionally biased region" description="Low complexity" evidence="7">
    <location>
        <begin position="57"/>
        <end position="75"/>
    </location>
</feature>
<dbReference type="CDD" id="cd22325">
    <property type="entry name" value="ERCC1_C-like"/>
    <property type="match status" value="1"/>
</dbReference>
<comment type="similarity">
    <text evidence="2">Belongs to the ERCC1/RAD10/SWI10 family.</text>
</comment>
<dbReference type="SUPFAM" id="SSF52980">
    <property type="entry name" value="Restriction endonuclease-like"/>
    <property type="match status" value="1"/>
</dbReference>
<keyword evidence="4" id="KW-0238">DNA-binding</keyword>
<evidence type="ECO:0000256" key="5">
    <source>
        <dbReference type="ARBA" id="ARBA00023204"/>
    </source>
</evidence>
<evidence type="ECO:0000256" key="4">
    <source>
        <dbReference type="ARBA" id="ARBA00023125"/>
    </source>
</evidence>
<dbReference type="InterPro" id="IPR011335">
    <property type="entry name" value="Restrct_endonuc-II-like"/>
</dbReference>
<evidence type="ECO:0000313" key="10">
    <source>
        <dbReference type="Proteomes" id="UP000054399"/>
    </source>
</evidence>
<dbReference type="InterPro" id="IPR004579">
    <property type="entry name" value="ERCC1/RAD10/SWI10"/>
</dbReference>
<reference evidence="10" key="1">
    <citation type="submission" date="2015-01" db="EMBL/GenBank/DDBJ databases">
        <title>The Genome Sequence of Cryptococcus gattii MMRL2647.</title>
        <authorList>
            <consortium name="The Broad Institute Genomics Platform"/>
            <person name="Cuomo C."/>
            <person name="Litvintseva A."/>
            <person name="Chen Y."/>
            <person name="Heitman J."/>
            <person name="Sun S."/>
            <person name="Springer D."/>
            <person name="Dromer F."/>
            <person name="Young S."/>
            <person name="Zeng Q."/>
            <person name="Gargeya S."/>
            <person name="Abouelleil A."/>
            <person name="Alvarado L."/>
            <person name="Chapman S.B."/>
            <person name="Gainer-Dewar J."/>
            <person name="Goldberg J."/>
            <person name="Griggs A."/>
            <person name="Gujja S."/>
            <person name="Hansen M."/>
            <person name="Howarth C."/>
            <person name="Imamovic A."/>
            <person name="Larimer J."/>
            <person name="Murphy C."/>
            <person name="Naylor J."/>
            <person name="Pearson M."/>
            <person name="Priest M."/>
            <person name="Roberts A."/>
            <person name="Saif S."/>
            <person name="Shea T."/>
            <person name="Sykes S."/>
            <person name="Wortman J."/>
            <person name="Nusbaum C."/>
            <person name="Birren B."/>
        </authorList>
    </citation>
    <scope>NUCLEOTIDE SEQUENCE [LARGE SCALE GENOMIC DNA]</scope>
    <source>
        <strain evidence="10">IND107</strain>
    </source>
</reference>
<evidence type="ECO:0000256" key="3">
    <source>
        <dbReference type="ARBA" id="ARBA00022763"/>
    </source>
</evidence>
<keyword evidence="3" id="KW-0227">DNA damage</keyword>
<evidence type="ECO:0000259" key="8">
    <source>
        <dbReference type="Pfam" id="PF03834"/>
    </source>
</evidence>
<sequence length="455" mass="49557">MTEQNGASPSNGGSIIPSMGPPVFQTASSVLRSTAAQTSSAASASTGSLRNASGGQPPLSVSTSAPSPSTVGSSSMAAAGLGDTSSNAPQISRPINRPAASKNSIIYNAVQRRNPVLSAIRNVGIEVGDIAADYQVGAHNGVLFLSLKYHRLHPEYIHQRIEKMKNMYNFRVILVLCDVNEHHQSLRELTKIAIINEFTVFVAWSNEEVAQYLVTFKQFEHKSADTLKERVQQTYHDQLAHVLTSGKKVNKTDADNLAAEFGSFETISRKSAKSLSNVKGLGATKVTSLIDAFTKPFLVGGLRRSERGKTEQTDKEAATFGDDDIADLTESVELAAGNKGANERYVSDEVNGGDMVSGQVWHDPLDDEDDDIAVGEEPVSKRARMENPIWKSSVKNSRIQRRSIDRPYKFVLNPRSSVEMFFNLGPQSDHQPSSDEKRCHLTLFGIDTERSTLGF</sequence>
<dbReference type="Pfam" id="PF03834">
    <property type="entry name" value="Rad10"/>
    <property type="match status" value="1"/>
</dbReference>
<keyword evidence="6" id="KW-0539">Nucleus</keyword>
<evidence type="ECO:0000313" key="9">
    <source>
        <dbReference type="EMBL" id="KAL0247817.1"/>
    </source>
</evidence>
<dbReference type="PANTHER" id="PTHR12749">
    <property type="entry name" value="EXCISION REPAIR CROSS-COMPLEMENTING 1 ERCC1"/>
    <property type="match status" value="1"/>
</dbReference>
<protein>
    <recommendedName>
        <fullName evidence="8">ERCC1-like central domain-containing protein</fullName>
    </recommendedName>
</protein>
<dbReference type="PANTHER" id="PTHR12749:SF0">
    <property type="entry name" value="DNA EXCISION REPAIR PROTEIN ERCC-1"/>
    <property type="match status" value="1"/>
</dbReference>
<gene>
    <name evidence="9" type="ORF">I308_103895</name>
</gene>
<keyword evidence="5" id="KW-0234">DNA repair</keyword>
<evidence type="ECO:0000256" key="6">
    <source>
        <dbReference type="ARBA" id="ARBA00023242"/>
    </source>
</evidence>
<dbReference type="InterPro" id="IPR010994">
    <property type="entry name" value="RuvA_2-like"/>
</dbReference>
<dbReference type="NCBIfam" id="TIGR00597">
    <property type="entry name" value="rad10"/>
    <property type="match status" value="1"/>
</dbReference>
<evidence type="ECO:0000256" key="2">
    <source>
        <dbReference type="ARBA" id="ARBA00008283"/>
    </source>
</evidence>
<comment type="caution">
    <text evidence="9">The sequence shown here is derived from an EMBL/GenBank/DDBJ whole genome shotgun (WGS) entry which is preliminary data.</text>
</comment>
<dbReference type="Gene3D" id="1.10.150.20">
    <property type="entry name" value="5' to 3' exonuclease, C-terminal subdomain"/>
    <property type="match status" value="1"/>
</dbReference>
<dbReference type="SUPFAM" id="SSF47781">
    <property type="entry name" value="RuvA domain 2-like"/>
    <property type="match status" value="1"/>
</dbReference>
<organism evidence="9 10">
    <name type="scientific">Cryptococcus tetragattii IND107</name>
    <dbReference type="NCBI Taxonomy" id="1296105"/>
    <lineage>
        <taxon>Eukaryota</taxon>
        <taxon>Fungi</taxon>
        <taxon>Dikarya</taxon>
        <taxon>Basidiomycota</taxon>
        <taxon>Agaricomycotina</taxon>
        <taxon>Tremellomycetes</taxon>
        <taxon>Tremellales</taxon>
        <taxon>Cryptococcaceae</taxon>
        <taxon>Cryptococcus</taxon>
        <taxon>Cryptococcus gattii species complex</taxon>
    </lineage>
</organism>
<dbReference type="RefSeq" id="XP_066613778.1">
    <property type="nucleotide sequence ID" value="XM_066758376.1"/>
</dbReference>
<dbReference type="InterPro" id="IPR047260">
    <property type="entry name" value="ERCC1-like_central_dom"/>
</dbReference>